<comment type="caution">
    <text evidence="2">The sequence shown here is derived from an EMBL/GenBank/DDBJ whole genome shotgun (WGS) entry which is preliminary data.</text>
</comment>
<feature type="signal peptide" evidence="1">
    <location>
        <begin position="1"/>
        <end position="19"/>
    </location>
</feature>
<dbReference type="RefSeq" id="WP_118427700.1">
    <property type="nucleotide sequence ID" value="NZ_QRPD01000022.1"/>
</dbReference>
<feature type="chain" id="PRO_5038236893" description="DUF3221 domain-containing protein" evidence="1">
    <location>
        <begin position="20"/>
        <end position="117"/>
    </location>
</feature>
<reference evidence="4 5" key="1">
    <citation type="submission" date="2018-08" db="EMBL/GenBank/DDBJ databases">
        <title>A genome reference for cultivated species of the human gut microbiota.</title>
        <authorList>
            <person name="Zou Y."/>
            <person name="Xue W."/>
            <person name="Luo G."/>
        </authorList>
    </citation>
    <scope>NUCLEOTIDE SEQUENCE [LARGE SCALE GENOMIC DNA]</scope>
    <source>
        <strain evidence="3 4">AF36-1BH</strain>
        <strain evidence="2 5">AM46-16</strain>
    </source>
</reference>
<sequence>MKRWLSVLVVFSCIIALFGCENGTIKGQVYFNAQVLEVNKEYIKVRCVKTFNSGISVDEEFSVTTDVVSNSEVPELNVDDNIRVVFNGEIMESYPIQLGTIYAIYLLDENGEVLPNN</sequence>
<evidence type="ECO:0000256" key="1">
    <source>
        <dbReference type="SAM" id="SignalP"/>
    </source>
</evidence>
<evidence type="ECO:0000313" key="4">
    <source>
        <dbReference type="Proteomes" id="UP000283325"/>
    </source>
</evidence>
<keyword evidence="1" id="KW-0732">Signal</keyword>
<dbReference type="EMBL" id="QSEW01000014">
    <property type="protein sequence ID" value="RGZ98743.1"/>
    <property type="molecule type" value="Genomic_DNA"/>
</dbReference>
<dbReference type="Proteomes" id="UP000284962">
    <property type="component" value="Unassembled WGS sequence"/>
</dbReference>
<evidence type="ECO:0008006" key="6">
    <source>
        <dbReference type="Google" id="ProtNLM"/>
    </source>
</evidence>
<evidence type="ECO:0000313" key="2">
    <source>
        <dbReference type="EMBL" id="RGZ98743.1"/>
    </source>
</evidence>
<dbReference type="EMBL" id="QRPD01000022">
    <property type="protein sequence ID" value="RHL83997.1"/>
    <property type="molecule type" value="Genomic_DNA"/>
</dbReference>
<dbReference type="PROSITE" id="PS51257">
    <property type="entry name" value="PROKAR_LIPOPROTEIN"/>
    <property type="match status" value="1"/>
</dbReference>
<accession>A0A413QIQ9</accession>
<evidence type="ECO:0000313" key="5">
    <source>
        <dbReference type="Proteomes" id="UP000284962"/>
    </source>
</evidence>
<protein>
    <recommendedName>
        <fullName evidence="6">DUF3221 domain-containing protein</fullName>
    </recommendedName>
</protein>
<dbReference type="Proteomes" id="UP000283325">
    <property type="component" value="Unassembled WGS sequence"/>
</dbReference>
<gene>
    <name evidence="2" type="ORF">DW957_11415</name>
    <name evidence="3" type="ORF">DWZ98_16480</name>
</gene>
<dbReference type="AlphaFoldDB" id="A0A413QIQ9"/>
<organism evidence="2 5">
    <name type="scientific">Dorea formicigenerans</name>
    <dbReference type="NCBI Taxonomy" id="39486"/>
    <lineage>
        <taxon>Bacteria</taxon>
        <taxon>Bacillati</taxon>
        <taxon>Bacillota</taxon>
        <taxon>Clostridia</taxon>
        <taxon>Lachnospirales</taxon>
        <taxon>Lachnospiraceae</taxon>
        <taxon>Dorea</taxon>
    </lineage>
</organism>
<name>A0A413QIQ9_9FIRM</name>
<proteinExistence type="predicted"/>
<evidence type="ECO:0000313" key="3">
    <source>
        <dbReference type="EMBL" id="RHL83997.1"/>
    </source>
</evidence>